<keyword evidence="15" id="KW-0675">Receptor</keyword>
<comment type="catalytic activity">
    <reaction evidence="18">
        <text>L-seryl-[protein] + ATP = O-phospho-L-seryl-[protein] + ADP + H(+)</text>
        <dbReference type="Rhea" id="RHEA:17989"/>
        <dbReference type="Rhea" id="RHEA-COMP:9863"/>
        <dbReference type="Rhea" id="RHEA-COMP:11604"/>
        <dbReference type="ChEBI" id="CHEBI:15378"/>
        <dbReference type="ChEBI" id="CHEBI:29999"/>
        <dbReference type="ChEBI" id="CHEBI:30616"/>
        <dbReference type="ChEBI" id="CHEBI:83421"/>
        <dbReference type="ChEBI" id="CHEBI:456216"/>
        <dbReference type="EC" id="2.7.11.1"/>
    </reaction>
</comment>
<keyword evidence="16" id="KW-0325">Glycoprotein</keyword>
<keyword evidence="6" id="KW-0808">Transferase</keyword>
<dbReference type="EMBL" id="JAQQAF010000007">
    <property type="protein sequence ID" value="KAJ8470230.1"/>
    <property type="molecule type" value="Genomic_DNA"/>
</dbReference>
<name>A0AAV8Q7F1_ENSVE</name>
<evidence type="ECO:0000256" key="19">
    <source>
        <dbReference type="PROSITE-ProRule" id="PRU00076"/>
    </source>
</evidence>
<proteinExistence type="predicted"/>
<dbReference type="PROSITE" id="PS50011">
    <property type="entry name" value="PROTEIN_KINASE_DOM"/>
    <property type="match status" value="1"/>
</dbReference>
<keyword evidence="19" id="KW-0245">EGF-like domain</keyword>
<keyword evidence="9" id="KW-0547">Nucleotide-binding</keyword>
<dbReference type="GO" id="GO:0005886">
    <property type="term" value="C:plasma membrane"/>
    <property type="evidence" value="ECO:0007669"/>
    <property type="project" value="UniProtKB-SubCell"/>
</dbReference>
<dbReference type="Pfam" id="PF07714">
    <property type="entry name" value="PK_Tyr_Ser-Thr"/>
    <property type="match status" value="2"/>
</dbReference>
<evidence type="ECO:0000256" key="15">
    <source>
        <dbReference type="ARBA" id="ARBA00023170"/>
    </source>
</evidence>
<evidence type="ECO:0000256" key="14">
    <source>
        <dbReference type="ARBA" id="ARBA00023157"/>
    </source>
</evidence>
<dbReference type="InterPro" id="IPR021820">
    <property type="entry name" value="S-locus_recpt_kinase_C"/>
</dbReference>
<evidence type="ECO:0000256" key="1">
    <source>
        <dbReference type="ARBA" id="ARBA00004167"/>
    </source>
</evidence>
<evidence type="ECO:0000256" key="17">
    <source>
        <dbReference type="ARBA" id="ARBA00047899"/>
    </source>
</evidence>
<organism evidence="23 24">
    <name type="scientific">Ensete ventricosum</name>
    <name type="common">Abyssinian banana</name>
    <name type="synonym">Musa ensete</name>
    <dbReference type="NCBI Taxonomy" id="4639"/>
    <lineage>
        <taxon>Eukaryota</taxon>
        <taxon>Viridiplantae</taxon>
        <taxon>Streptophyta</taxon>
        <taxon>Embryophyta</taxon>
        <taxon>Tracheophyta</taxon>
        <taxon>Spermatophyta</taxon>
        <taxon>Magnoliopsida</taxon>
        <taxon>Liliopsida</taxon>
        <taxon>Zingiberales</taxon>
        <taxon>Musaceae</taxon>
        <taxon>Ensete</taxon>
    </lineage>
</organism>
<evidence type="ECO:0000313" key="23">
    <source>
        <dbReference type="EMBL" id="KAJ8470230.1"/>
    </source>
</evidence>
<dbReference type="FunFam" id="1.10.510.10:FF:001722">
    <property type="entry name" value="G-type lectin S-receptor-like serine/threonine-protein kinase B120"/>
    <property type="match status" value="1"/>
</dbReference>
<comment type="caution">
    <text evidence="23">The sequence shown here is derived from an EMBL/GenBank/DDBJ whole genome shotgun (WGS) entry which is preliminary data.</text>
</comment>
<dbReference type="CDD" id="cd01098">
    <property type="entry name" value="PAN_AP_plant"/>
    <property type="match status" value="1"/>
</dbReference>
<dbReference type="InterPro" id="IPR001245">
    <property type="entry name" value="Ser-Thr/Tyr_kinase_cat_dom"/>
</dbReference>
<keyword evidence="24" id="KW-1185">Reference proteome</keyword>
<dbReference type="PROSITE" id="PS50026">
    <property type="entry name" value="EGF_3"/>
    <property type="match status" value="1"/>
</dbReference>
<sequence length="567" mass="62363">MKLGWNLTTGFNRQLTSWASASDPAPGEHTYGIDLRGDPQLFVWSGTRAVWRGGPWNGLQFTGIPPIPFVNKFSLQFVVDATQVVYVFHMIDASIVARAVMNYSGTLQRLGWVDNSKIWNTLWYAPGDRCDPIFPCGPNAVCDISKSLLCSCPQGFQPKNPTNWVFKDYTDGCMRPTEVDCRNGTDGFALVSRAKLPDTSSSTVEWVGTTLDQCRAKCLKNCSCTAYAQANISGSGTGCILWSTNLTDLKVFDSIGGQDLYVRAAAADLGMPGMATSFTERHNDEGTEAKDFDLPLFHLGTVADATGNFSIENKLGEGGFGPVYKGKLEDEQEIAVKRLSKSSLQGVDEFKNEVVLIAKLQHRNLVRLLGCCIQGGERMLIYEYMPNGSLDSFLFDTTKGWDETEVNTKRVVGTYGYMSPEYAMDGIFSVKSDVFSFGVLVLEIICGKMNRGIYDASRSLNLLGYTWSLWREGKGLDLVDEAIGDSYPKAEVLRCMKVGLLCVQERPEDRPTMSAVLLMLGSDSPLLPQPRQPGFVAIRGPLEPDSSTSKQDSLSINNVSVTMFEGR</sequence>
<dbReference type="PANTHER" id="PTHR27002:SF1095">
    <property type="entry name" value="G-TYPE LECTIN S-RECEPTOR-LIKE SERINE_THREONINE-PROTEIN KINASE RKS1"/>
    <property type="match status" value="1"/>
</dbReference>
<dbReference type="InterPro" id="IPR003609">
    <property type="entry name" value="Pan_app"/>
</dbReference>
<dbReference type="Gene3D" id="3.30.200.20">
    <property type="entry name" value="Phosphorylase Kinase, domain 1"/>
    <property type="match status" value="1"/>
</dbReference>
<keyword evidence="10" id="KW-0418">Kinase</keyword>
<evidence type="ECO:0000256" key="6">
    <source>
        <dbReference type="ARBA" id="ARBA00022679"/>
    </source>
</evidence>
<evidence type="ECO:0000256" key="4">
    <source>
        <dbReference type="ARBA" id="ARBA00022475"/>
    </source>
</evidence>
<dbReference type="Gene3D" id="1.10.510.10">
    <property type="entry name" value="Transferase(Phosphotransferase) domain 1"/>
    <property type="match status" value="1"/>
</dbReference>
<evidence type="ECO:0000256" key="18">
    <source>
        <dbReference type="ARBA" id="ARBA00048679"/>
    </source>
</evidence>
<comment type="subcellular location">
    <subcellularLocation>
        <location evidence="2">Cell membrane</location>
    </subcellularLocation>
    <subcellularLocation>
        <location evidence="1">Membrane</location>
        <topology evidence="1">Single-pass membrane protein</topology>
    </subcellularLocation>
</comment>
<evidence type="ECO:0000256" key="12">
    <source>
        <dbReference type="ARBA" id="ARBA00022989"/>
    </source>
</evidence>
<dbReference type="Pfam" id="PF00954">
    <property type="entry name" value="S_locus_glycop"/>
    <property type="match status" value="1"/>
</dbReference>
<evidence type="ECO:0000256" key="11">
    <source>
        <dbReference type="ARBA" id="ARBA00022840"/>
    </source>
</evidence>
<dbReference type="AlphaFoldDB" id="A0AAV8Q7F1"/>
<dbReference type="Pfam" id="PF08276">
    <property type="entry name" value="PAN_2"/>
    <property type="match status" value="1"/>
</dbReference>
<evidence type="ECO:0000259" key="22">
    <source>
        <dbReference type="PROSITE" id="PS50948"/>
    </source>
</evidence>
<feature type="domain" description="Protein kinase" evidence="20">
    <location>
        <begin position="309"/>
        <end position="567"/>
    </location>
</feature>
<feature type="domain" description="Apple" evidence="22">
    <location>
        <begin position="181"/>
        <end position="265"/>
    </location>
</feature>
<keyword evidence="13" id="KW-0472">Membrane</keyword>
<evidence type="ECO:0000256" key="5">
    <source>
        <dbReference type="ARBA" id="ARBA00022527"/>
    </source>
</evidence>
<comment type="caution">
    <text evidence="19">Lacks conserved residue(s) required for the propagation of feature annotation.</text>
</comment>
<keyword evidence="7" id="KW-0812">Transmembrane</keyword>
<evidence type="ECO:0000256" key="8">
    <source>
        <dbReference type="ARBA" id="ARBA00022729"/>
    </source>
</evidence>
<dbReference type="GO" id="GO:0048544">
    <property type="term" value="P:recognition of pollen"/>
    <property type="evidence" value="ECO:0007669"/>
    <property type="project" value="InterPro"/>
</dbReference>
<dbReference type="Proteomes" id="UP001222027">
    <property type="component" value="Unassembled WGS sequence"/>
</dbReference>
<dbReference type="FunFam" id="3.30.200.20:FF:000330">
    <property type="entry name" value="G-type lectin S-receptor-like serine/threonine-protein kinase At4g03230"/>
    <property type="match status" value="1"/>
</dbReference>
<keyword evidence="8" id="KW-0732">Signal</keyword>
<dbReference type="SUPFAM" id="SSF56112">
    <property type="entry name" value="Protein kinase-like (PK-like)"/>
    <property type="match status" value="1"/>
</dbReference>
<evidence type="ECO:0000259" key="21">
    <source>
        <dbReference type="PROSITE" id="PS50026"/>
    </source>
</evidence>
<evidence type="ECO:0000256" key="7">
    <source>
        <dbReference type="ARBA" id="ARBA00022692"/>
    </source>
</evidence>
<evidence type="ECO:0000256" key="10">
    <source>
        <dbReference type="ARBA" id="ARBA00022777"/>
    </source>
</evidence>
<keyword evidence="12" id="KW-1133">Transmembrane helix</keyword>
<dbReference type="PROSITE" id="PS50948">
    <property type="entry name" value="PAN"/>
    <property type="match status" value="1"/>
</dbReference>
<dbReference type="GO" id="GO:0005524">
    <property type="term" value="F:ATP binding"/>
    <property type="evidence" value="ECO:0007669"/>
    <property type="project" value="UniProtKB-KW"/>
</dbReference>
<reference evidence="23 24" key="1">
    <citation type="submission" date="2022-12" db="EMBL/GenBank/DDBJ databases">
        <title>Chromosome-scale assembly of the Ensete ventricosum genome.</title>
        <authorList>
            <person name="Dussert Y."/>
            <person name="Stocks J."/>
            <person name="Wendawek A."/>
            <person name="Woldeyes F."/>
            <person name="Nichols R.A."/>
            <person name="Borrell J.S."/>
        </authorList>
    </citation>
    <scope>NUCLEOTIDE SEQUENCE [LARGE SCALE GENOMIC DNA]</scope>
    <source>
        <strain evidence="24">cv. Maze</strain>
        <tissue evidence="23">Seeds</tissue>
    </source>
</reference>
<keyword evidence="5" id="KW-0723">Serine/threonine-protein kinase</keyword>
<comment type="catalytic activity">
    <reaction evidence="17">
        <text>L-threonyl-[protein] + ATP = O-phospho-L-threonyl-[protein] + ADP + H(+)</text>
        <dbReference type="Rhea" id="RHEA:46608"/>
        <dbReference type="Rhea" id="RHEA-COMP:11060"/>
        <dbReference type="Rhea" id="RHEA-COMP:11605"/>
        <dbReference type="ChEBI" id="CHEBI:15378"/>
        <dbReference type="ChEBI" id="CHEBI:30013"/>
        <dbReference type="ChEBI" id="CHEBI:30616"/>
        <dbReference type="ChEBI" id="CHEBI:61977"/>
        <dbReference type="ChEBI" id="CHEBI:456216"/>
        <dbReference type="EC" id="2.7.11.1"/>
    </reaction>
</comment>
<dbReference type="InterPro" id="IPR011009">
    <property type="entry name" value="Kinase-like_dom_sf"/>
</dbReference>
<evidence type="ECO:0000259" key="20">
    <source>
        <dbReference type="PROSITE" id="PS50011"/>
    </source>
</evidence>
<accession>A0AAV8Q7F1</accession>
<evidence type="ECO:0000256" key="2">
    <source>
        <dbReference type="ARBA" id="ARBA00004236"/>
    </source>
</evidence>
<dbReference type="PANTHER" id="PTHR27002">
    <property type="entry name" value="RECEPTOR-LIKE SERINE/THREONINE-PROTEIN KINASE SD1-8"/>
    <property type="match status" value="1"/>
</dbReference>
<evidence type="ECO:0000256" key="16">
    <source>
        <dbReference type="ARBA" id="ARBA00023180"/>
    </source>
</evidence>
<dbReference type="SMART" id="SM00473">
    <property type="entry name" value="PAN_AP"/>
    <property type="match status" value="1"/>
</dbReference>
<dbReference type="InterPro" id="IPR000742">
    <property type="entry name" value="EGF"/>
</dbReference>
<dbReference type="GO" id="GO:0004674">
    <property type="term" value="F:protein serine/threonine kinase activity"/>
    <property type="evidence" value="ECO:0007669"/>
    <property type="project" value="UniProtKB-KW"/>
</dbReference>
<keyword evidence="14" id="KW-1015">Disulfide bond</keyword>
<dbReference type="Pfam" id="PF11883">
    <property type="entry name" value="DUF3403"/>
    <property type="match status" value="1"/>
</dbReference>
<keyword evidence="11" id="KW-0067">ATP-binding</keyword>
<keyword evidence="4" id="KW-1003">Cell membrane</keyword>
<evidence type="ECO:0000256" key="13">
    <source>
        <dbReference type="ARBA" id="ARBA00023136"/>
    </source>
</evidence>
<feature type="domain" description="EGF-like" evidence="21">
    <location>
        <begin position="126"/>
        <end position="162"/>
    </location>
</feature>
<dbReference type="InterPro" id="IPR000858">
    <property type="entry name" value="S_locus_glycoprot_dom"/>
</dbReference>
<evidence type="ECO:0000256" key="9">
    <source>
        <dbReference type="ARBA" id="ARBA00022741"/>
    </source>
</evidence>
<dbReference type="EC" id="2.7.11.1" evidence="3"/>
<gene>
    <name evidence="23" type="ORF">OPV22_024573</name>
</gene>
<evidence type="ECO:0000313" key="24">
    <source>
        <dbReference type="Proteomes" id="UP001222027"/>
    </source>
</evidence>
<protein>
    <recommendedName>
        <fullName evidence="3">non-specific serine/threonine protein kinase</fullName>
        <ecNumber evidence="3">2.7.11.1</ecNumber>
    </recommendedName>
</protein>
<evidence type="ECO:0000256" key="3">
    <source>
        <dbReference type="ARBA" id="ARBA00012513"/>
    </source>
</evidence>
<dbReference type="InterPro" id="IPR000719">
    <property type="entry name" value="Prot_kinase_dom"/>
</dbReference>